<evidence type="ECO:0000259" key="1">
    <source>
        <dbReference type="Pfam" id="PF26607"/>
    </source>
</evidence>
<keyword evidence="3" id="KW-1185">Reference proteome</keyword>
<dbReference type="EMBL" id="FNAN01000003">
    <property type="protein sequence ID" value="SDE11535.1"/>
    <property type="molecule type" value="Genomic_DNA"/>
</dbReference>
<evidence type="ECO:0000313" key="2">
    <source>
        <dbReference type="EMBL" id="SDE11535.1"/>
    </source>
</evidence>
<dbReference type="Gene3D" id="2.120.10.70">
    <property type="entry name" value="Fucose-specific lectin"/>
    <property type="match status" value="1"/>
</dbReference>
<dbReference type="SUPFAM" id="SSF89372">
    <property type="entry name" value="Fucose-specific lectin"/>
    <property type="match status" value="1"/>
</dbReference>
<dbReference type="InterPro" id="IPR058502">
    <property type="entry name" value="PLL-like_beta-prop"/>
</dbReference>
<protein>
    <recommendedName>
        <fullName evidence="1">PLL-like beta propeller domain-containing protein</fullName>
    </recommendedName>
</protein>
<dbReference type="STRING" id="659014.SAMN04487996_103382"/>
<reference evidence="3" key="1">
    <citation type="submission" date="2016-10" db="EMBL/GenBank/DDBJ databases">
        <authorList>
            <person name="Varghese N."/>
            <person name="Submissions S."/>
        </authorList>
    </citation>
    <scope>NUCLEOTIDE SEQUENCE [LARGE SCALE GENOMIC DNA]</scope>
    <source>
        <strain evidence="3">DSM 25329</strain>
    </source>
</reference>
<accession>A0A1G7ABV4</accession>
<name>A0A1G7ABV4_9BACT</name>
<organism evidence="2 3">
    <name type="scientific">Dyadobacter soli</name>
    <dbReference type="NCBI Taxonomy" id="659014"/>
    <lineage>
        <taxon>Bacteria</taxon>
        <taxon>Pseudomonadati</taxon>
        <taxon>Bacteroidota</taxon>
        <taxon>Cytophagia</taxon>
        <taxon>Cytophagales</taxon>
        <taxon>Spirosomataceae</taxon>
        <taxon>Dyadobacter</taxon>
    </lineage>
</organism>
<sequence>MGGNIKGDIAAVAIPGSNVTDLYVRGMDDTLWQKYWDNGWSDWQQVDPGFKLASSPVAVSAGPSHRSIYARGTDGSVYHKSWK</sequence>
<feature type="domain" description="PLL-like beta propeller" evidence="1">
    <location>
        <begin position="12"/>
        <end position="80"/>
    </location>
</feature>
<evidence type="ECO:0000313" key="3">
    <source>
        <dbReference type="Proteomes" id="UP000198748"/>
    </source>
</evidence>
<dbReference type="AlphaFoldDB" id="A0A1G7ABV4"/>
<dbReference type="OrthoDB" id="3648721at2"/>
<gene>
    <name evidence="2" type="ORF">SAMN04487996_103382</name>
</gene>
<dbReference type="Proteomes" id="UP000198748">
    <property type="component" value="Unassembled WGS sequence"/>
</dbReference>
<dbReference type="RefSeq" id="WP_143016798.1">
    <property type="nucleotide sequence ID" value="NZ_FNAN01000003.1"/>
</dbReference>
<dbReference type="Pfam" id="PF26607">
    <property type="entry name" value="DUF8189"/>
    <property type="match status" value="1"/>
</dbReference>
<proteinExistence type="predicted"/>